<name>A0A438IQ94_VITVI</name>
<dbReference type="InterPro" id="IPR050425">
    <property type="entry name" value="NAD(P)_dehydrat-like"/>
</dbReference>
<keyword evidence="1" id="KW-0521">NADP</keyword>
<dbReference type="AlphaFoldDB" id="A0A438IQ94"/>
<dbReference type="PANTHER" id="PTHR10366:SF852">
    <property type="entry name" value="CINNAMOYL-COA REDUCTASE CAD2"/>
    <property type="match status" value="1"/>
</dbReference>
<accession>A0A438IQ94</accession>
<evidence type="ECO:0000313" key="3">
    <source>
        <dbReference type="EMBL" id="RVW98876.1"/>
    </source>
</evidence>
<keyword evidence="2" id="KW-0560">Oxidoreductase</keyword>
<sequence length="210" mass="23427">MGFKNLEAATLPNKCITAIPCLDGFIEEVPKTQRGSGKTPFLFLISLLGKNRSSRKGCKGIKVIQWAEPPFPIQPDASCKVSGYIASRLVKLQLQRGYTVNVQFHNPDDPTKTERLPALDGAKKKRLHLFKADFLEERSFDSMVDGCEGVFHTASPFCHTVSNPQVELIDPAVKEPSMFSDHVQKVPSIKKICRNIFYGSCCFHQKNVNS</sequence>
<protein>
    <submittedName>
        <fullName evidence="3">Tetraketide alpha-pyrone reductase 1</fullName>
    </submittedName>
</protein>
<dbReference type="PANTHER" id="PTHR10366">
    <property type="entry name" value="NAD DEPENDENT EPIMERASE/DEHYDRATASE"/>
    <property type="match status" value="1"/>
</dbReference>
<dbReference type="GO" id="GO:0016491">
    <property type="term" value="F:oxidoreductase activity"/>
    <property type="evidence" value="ECO:0007669"/>
    <property type="project" value="UniProtKB-KW"/>
</dbReference>
<evidence type="ECO:0000313" key="4">
    <source>
        <dbReference type="Proteomes" id="UP000288805"/>
    </source>
</evidence>
<dbReference type="EMBL" id="QGNW01000090">
    <property type="protein sequence ID" value="RVW98876.1"/>
    <property type="molecule type" value="Genomic_DNA"/>
</dbReference>
<dbReference type="Gene3D" id="3.40.50.720">
    <property type="entry name" value="NAD(P)-binding Rossmann-like Domain"/>
    <property type="match status" value="1"/>
</dbReference>
<gene>
    <name evidence="3" type="primary">TKPR1_16</name>
    <name evidence="3" type="ORF">CK203_033827</name>
</gene>
<proteinExistence type="predicted"/>
<dbReference type="InterPro" id="IPR036291">
    <property type="entry name" value="NAD(P)-bd_dom_sf"/>
</dbReference>
<evidence type="ECO:0000256" key="1">
    <source>
        <dbReference type="ARBA" id="ARBA00022857"/>
    </source>
</evidence>
<comment type="caution">
    <text evidence="3">The sequence shown here is derived from an EMBL/GenBank/DDBJ whole genome shotgun (WGS) entry which is preliminary data.</text>
</comment>
<reference evidence="3 4" key="1">
    <citation type="journal article" date="2018" name="PLoS Genet.">
        <title>Population sequencing reveals clonal diversity and ancestral inbreeding in the grapevine cultivar Chardonnay.</title>
        <authorList>
            <person name="Roach M.J."/>
            <person name="Johnson D.L."/>
            <person name="Bohlmann J."/>
            <person name="van Vuuren H.J."/>
            <person name="Jones S.J."/>
            <person name="Pretorius I.S."/>
            <person name="Schmidt S.A."/>
            <person name="Borneman A.R."/>
        </authorList>
    </citation>
    <scope>NUCLEOTIDE SEQUENCE [LARGE SCALE GENOMIC DNA]</scope>
    <source>
        <strain evidence="4">cv. Chardonnay</strain>
        <tissue evidence="3">Leaf</tissue>
    </source>
</reference>
<dbReference type="SUPFAM" id="SSF51735">
    <property type="entry name" value="NAD(P)-binding Rossmann-fold domains"/>
    <property type="match status" value="1"/>
</dbReference>
<organism evidence="3 4">
    <name type="scientific">Vitis vinifera</name>
    <name type="common">Grape</name>
    <dbReference type="NCBI Taxonomy" id="29760"/>
    <lineage>
        <taxon>Eukaryota</taxon>
        <taxon>Viridiplantae</taxon>
        <taxon>Streptophyta</taxon>
        <taxon>Embryophyta</taxon>
        <taxon>Tracheophyta</taxon>
        <taxon>Spermatophyta</taxon>
        <taxon>Magnoliopsida</taxon>
        <taxon>eudicotyledons</taxon>
        <taxon>Gunneridae</taxon>
        <taxon>Pentapetalae</taxon>
        <taxon>rosids</taxon>
        <taxon>Vitales</taxon>
        <taxon>Vitaceae</taxon>
        <taxon>Viteae</taxon>
        <taxon>Vitis</taxon>
    </lineage>
</organism>
<evidence type="ECO:0000256" key="2">
    <source>
        <dbReference type="ARBA" id="ARBA00023002"/>
    </source>
</evidence>
<dbReference type="Proteomes" id="UP000288805">
    <property type="component" value="Unassembled WGS sequence"/>
</dbReference>